<evidence type="ECO:0000313" key="3">
    <source>
        <dbReference type="Proteomes" id="UP000005225"/>
    </source>
</evidence>
<dbReference type="OMA" id="GTHQGDT"/>
<organism evidence="2 3">
    <name type="scientific">Otolemur garnettii</name>
    <name type="common">Small-eared galago</name>
    <name type="synonym">Garnett's greater bushbaby</name>
    <dbReference type="NCBI Taxonomy" id="30611"/>
    <lineage>
        <taxon>Eukaryota</taxon>
        <taxon>Metazoa</taxon>
        <taxon>Chordata</taxon>
        <taxon>Craniata</taxon>
        <taxon>Vertebrata</taxon>
        <taxon>Euteleostomi</taxon>
        <taxon>Mammalia</taxon>
        <taxon>Eutheria</taxon>
        <taxon>Euarchontoglires</taxon>
        <taxon>Primates</taxon>
        <taxon>Strepsirrhini</taxon>
        <taxon>Lorisiformes</taxon>
        <taxon>Galagidae</taxon>
        <taxon>Otolemur</taxon>
    </lineage>
</organism>
<dbReference type="GO" id="GO:0005886">
    <property type="term" value="C:plasma membrane"/>
    <property type="evidence" value="ECO:0007669"/>
    <property type="project" value="Ensembl"/>
</dbReference>
<feature type="compositionally biased region" description="Acidic residues" evidence="1">
    <location>
        <begin position="434"/>
        <end position="450"/>
    </location>
</feature>
<feature type="compositionally biased region" description="Basic and acidic residues" evidence="1">
    <location>
        <begin position="813"/>
        <end position="840"/>
    </location>
</feature>
<feature type="compositionally biased region" description="Acidic residues" evidence="1">
    <location>
        <begin position="851"/>
        <end position="866"/>
    </location>
</feature>
<feature type="compositionally biased region" description="Basic and acidic residues" evidence="1">
    <location>
        <begin position="189"/>
        <end position="202"/>
    </location>
</feature>
<sequence length="1011" mass="111751">MDFLRLYLPGLHQALRGAMDSFSTFVSYIIGDAVPTVEREAHAAEEPRVGAPGRPGKIVEEEAQEALESLRSGQSEEDRRLGGPGEGRRCQGGGLAAEQTWGWEDVSFHGSRANRQDAGAWESAKVARCQEPGTPLESRKKSEAGSGTRQDRNSQTQERQESDEQEVNRGESLRTWEQEKEEEGEEEEVRTREPGMARRAESEWTWNRELGGKAADDRQKVAGDSRETGQVVREATAEESERRGAGEIGREGEVAVEVRAGQRTRAQETQIPGEESEETWMTSCREEVDLPGVRETHYGPVPGERIPEATGRVWVLEETSKGNQEEVGEKREAEVNLSPKYTEVLGPEAVEKAPEGQTAEREASGGQVLEKEAREGLEGWTVQYGKGTEGRPDLEVRAERASLEEVGQTEEALEEKGRCWVTEAELSPDKKAEDDVDLEETIEASPEEEFMGQRSEVAQISPEASRVEWGDLKHKVTEVQEPERMGGIETPTKQPEERQNNKEELWRAPALSKEETERSLEDYSRHLGYAEPEVLQGLPEAWENQRRDMERGHTQEEKADGEEEEGEVAGVQTLEAQARGGQGSELQEILKVGRDREKAQERGYETEGEAFVAETQELNSSSRPEVDIGLPLGKSDIRETKHGEVEATAPREADRPLRRGWSLEGVAMSLQDIEDTQTSALAAEMVEDKADLDVRAAGEQTAWEGESGKRWDLEGRGAENRGGQDFGLECSEEEEMASRDGQAETSESREGEPGGGQAEAGESVGAEGYCRLDHLISGSQAWSTEIRATVESQGLLGEQMLLEEEAGGWQAGEQREGSEGKHGDHHLKGEAQRPSNKEEMQMAAGQTATEMDPEELGDIEDQEEPVNQDPAEAVLGPCRDTETTEAMGSDRGDSHSNWSEALLPGSRLDVSVPRSRVLLSRSSSQRRSRPSFRRTPAPEQQEEPSNPQPQEGLSAPEQNLLQLEESSEPRPLRPEGTSVRVKRRPLGHGFGLAHPGMMQELQARLGQPKPQ</sequence>
<dbReference type="GO" id="GO:0006641">
    <property type="term" value="P:triglyceride metabolic process"/>
    <property type="evidence" value="ECO:0007669"/>
    <property type="project" value="TreeGrafter"/>
</dbReference>
<dbReference type="Ensembl" id="ENSOGAT00000024771.1">
    <property type="protein sequence ID" value="ENSOGAP00000022558.1"/>
    <property type="gene ID" value="ENSOGAG00000027283.1"/>
</dbReference>
<dbReference type="HOGENOM" id="CLU_006101_0_0_1"/>
<dbReference type="GO" id="GO:0005813">
    <property type="term" value="C:centrosome"/>
    <property type="evidence" value="ECO:0007669"/>
    <property type="project" value="Ensembl"/>
</dbReference>
<feature type="region of interest" description="Disordered" evidence="1">
    <location>
        <begin position="536"/>
        <end position="568"/>
    </location>
</feature>
<dbReference type="GO" id="GO:0030229">
    <property type="term" value="F:very-low-density lipoprotein particle receptor activity"/>
    <property type="evidence" value="ECO:0007669"/>
    <property type="project" value="TreeGrafter"/>
</dbReference>
<feature type="compositionally biased region" description="Basic and acidic residues" evidence="1">
    <location>
        <begin position="736"/>
        <end position="752"/>
    </location>
</feature>
<dbReference type="InParanoid" id="H0Y2G5"/>
<proteinExistence type="predicted"/>
<feature type="compositionally biased region" description="Polar residues" evidence="1">
    <location>
        <begin position="145"/>
        <end position="157"/>
    </location>
</feature>
<feature type="compositionally biased region" description="Acidic residues" evidence="1">
    <location>
        <begin position="179"/>
        <end position="188"/>
    </location>
</feature>
<feature type="region of interest" description="Disordered" evidence="1">
    <location>
        <begin position="338"/>
        <end position="371"/>
    </location>
</feature>
<feature type="compositionally biased region" description="Basic and acidic residues" evidence="1">
    <location>
        <begin position="465"/>
        <end position="486"/>
    </location>
</feature>
<reference evidence="3" key="1">
    <citation type="submission" date="2011-03" db="EMBL/GenBank/DDBJ databases">
        <title>Version 3 of the genome sequence of Otolemur garnettii (Bushbaby).</title>
        <authorList>
            <consortium name="The Broad Institute Genome Sequencing Platform"/>
            <person name="Di Palma F."/>
            <person name="Johnson J."/>
            <person name="Lander E.S."/>
            <person name="Lindblad-Toh K."/>
            <person name="Jaffe D.B."/>
            <person name="Gnerre S."/>
            <person name="MacCallum I."/>
            <person name="Przybylski D."/>
            <person name="Ribeiro F.J."/>
            <person name="Burton J.N."/>
            <person name="Walker B.J."/>
            <person name="Sharpe T."/>
            <person name="Hall G."/>
        </authorList>
    </citation>
    <scope>NUCLEOTIDE SEQUENCE [LARGE SCALE GENOMIC DNA]</scope>
</reference>
<evidence type="ECO:0000313" key="2">
    <source>
        <dbReference type="Ensembl" id="ENSOGAP00000022558.1"/>
    </source>
</evidence>
<feature type="region of interest" description="Disordered" evidence="1">
    <location>
        <begin position="692"/>
        <end position="765"/>
    </location>
</feature>
<keyword evidence="3" id="KW-1185">Reference proteome</keyword>
<feature type="compositionally biased region" description="Basic and acidic residues" evidence="1">
    <location>
        <begin position="235"/>
        <end position="253"/>
    </location>
</feature>
<dbReference type="PANTHER" id="PTHR15964">
    <property type="entry name" value="APOLIPOPROTEIN B48 RECEPTOR"/>
    <property type="match status" value="1"/>
</dbReference>
<feature type="compositionally biased region" description="Basic and acidic residues" evidence="1">
    <location>
        <begin position="543"/>
        <end position="558"/>
    </location>
</feature>
<feature type="compositionally biased region" description="Basic and acidic residues" evidence="1">
    <location>
        <begin position="210"/>
        <end position="227"/>
    </location>
</feature>
<feature type="region of interest" description="Disordered" evidence="1">
    <location>
        <begin position="65"/>
        <end position="97"/>
    </location>
</feature>
<feature type="region of interest" description="Disordered" evidence="1">
    <location>
        <begin position="424"/>
        <end position="524"/>
    </location>
</feature>
<feature type="region of interest" description="Disordered" evidence="1">
    <location>
        <begin position="798"/>
        <end position="1011"/>
    </location>
</feature>
<dbReference type="GeneTree" id="ENSGT00530000065031"/>
<dbReference type="InterPro" id="IPR026158">
    <property type="entry name" value="ApolipoprotB_rcpt"/>
</dbReference>
<feature type="compositionally biased region" description="Basic and acidic residues" evidence="1">
    <location>
        <begin position="74"/>
        <end position="89"/>
    </location>
</feature>
<feature type="region of interest" description="Disordered" evidence="1">
    <location>
        <begin position="615"/>
        <end position="636"/>
    </location>
</feature>
<evidence type="ECO:0000256" key="1">
    <source>
        <dbReference type="SAM" id="MobiDB-lite"/>
    </source>
</evidence>
<feature type="compositionally biased region" description="Low complexity" evidence="1">
    <location>
        <begin position="933"/>
        <end position="964"/>
    </location>
</feature>
<dbReference type="AlphaFoldDB" id="H0Y2G5"/>
<feature type="compositionally biased region" description="Basic and acidic residues" evidence="1">
    <location>
        <begin position="349"/>
        <end position="371"/>
    </location>
</feature>
<name>H0Y2G5_OTOGA</name>
<reference evidence="2" key="3">
    <citation type="submission" date="2025-09" db="UniProtKB">
        <authorList>
            <consortium name="Ensembl"/>
        </authorList>
    </citation>
    <scope>IDENTIFICATION</scope>
</reference>
<reference evidence="2" key="2">
    <citation type="submission" date="2025-08" db="UniProtKB">
        <authorList>
            <consortium name="Ensembl"/>
        </authorList>
    </citation>
    <scope>IDENTIFICATION</scope>
</reference>
<feature type="compositionally biased region" description="Low complexity" evidence="1">
    <location>
        <begin position="906"/>
        <end position="923"/>
    </location>
</feature>
<protein>
    <submittedName>
        <fullName evidence="2">Apolipoprotein B receptor</fullName>
    </submittedName>
</protein>
<dbReference type="PANTHER" id="PTHR15964:SF0">
    <property type="entry name" value="APOLIPOPROTEIN B RECEPTOR"/>
    <property type="match status" value="1"/>
</dbReference>
<dbReference type="STRING" id="30611.ENSOGAP00000022558"/>
<accession>H0Y2G5</accession>
<dbReference type="Proteomes" id="UP000005225">
    <property type="component" value="Unassembled WGS sequence"/>
</dbReference>
<feature type="compositionally biased region" description="Basic and acidic residues" evidence="1">
    <location>
        <begin position="706"/>
        <end position="719"/>
    </location>
</feature>
<dbReference type="EMBL" id="AAQR03123102">
    <property type="status" value="NOT_ANNOTATED_CDS"/>
    <property type="molecule type" value="Genomic_DNA"/>
</dbReference>
<feature type="compositionally biased region" description="Basic and acidic residues" evidence="1">
    <location>
        <begin position="158"/>
        <end position="178"/>
    </location>
</feature>
<feature type="region of interest" description="Disordered" evidence="1">
    <location>
        <begin position="115"/>
        <end position="281"/>
    </location>
</feature>
<dbReference type="FunCoup" id="H0Y2G5">
    <property type="interactions" value="396"/>
</dbReference>
<dbReference type="eggNOG" id="ENOG502SSHE">
    <property type="taxonomic scope" value="Eukaryota"/>
</dbReference>
<feature type="compositionally biased region" description="Basic and acidic residues" evidence="1">
    <location>
        <begin position="494"/>
        <end position="524"/>
    </location>
</feature>
<dbReference type="GO" id="GO:0006869">
    <property type="term" value="P:lipid transport"/>
    <property type="evidence" value="ECO:0007669"/>
    <property type="project" value="InterPro"/>
</dbReference>
<dbReference type="EMBL" id="AAQR03123103">
    <property type="status" value="NOT_ANNOTATED_CDS"/>
    <property type="molecule type" value="Genomic_DNA"/>
</dbReference>